<dbReference type="SMART" id="SM00065">
    <property type="entry name" value="GAF"/>
    <property type="match status" value="1"/>
</dbReference>
<sequence length="414" mass="44600">MLSPMGPLVDQATVEVDRRRVVEIDRYQVLLDPPRSDLVALVDIAAQVADVPLATINLITDVAQHQIATKGFDASVCSREDSMCNVVLHEGAPVVVADASKDPRFADNPFVTGEIGEVRFYATHQLVSPQGVVIGTLCVFDTVPREITDDQERALVELAERVVDLLELELRTRELAASVAELERARDELQRSNSQLTAFAGQVSHDLRNPLTTVRMSLSMLAEESEEGAPDPATSTYLLSRAERGTERMQALIDDLLAYARIGGRIASKPVDLGLVAAAVRDDLAEALSGATLEVGELPVVTGDPVQLRAVLQNLVANAAKFVPAGEPARIRVASRRVEAGWRIEVVDHGLGIAPEDRERVFEPLTRTHEQVPGSGIGLATVRRVVDAHAGSIGIEETPGGGTTVWVELPVPPE</sequence>
<evidence type="ECO:0000256" key="2">
    <source>
        <dbReference type="ARBA" id="ARBA00004236"/>
    </source>
</evidence>
<dbReference type="SMART" id="SM00387">
    <property type="entry name" value="HATPase_c"/>
    <property type="match status" value="1"/>
</dbReference>
<keyword evidence="6" id="KW-0547">Nucleotide-binding</keyword>
<dbReference type="InterPro" id="IPR003661">
    <property type="entry name" value="HisK_dim/P_dom"/>
</dbReference>
<evidence type="ECO:0000259" key="12">
    <source>
        <dbReference type="PROSITE" id="PS50109"/>
    </source>
</evidence>
<dbReference type="InterPro" id="IPR036890">
    <property type="entry name" value="HATPase_C_sf"/>
</dbReference>
<dbReference type="Pfam" id="PF00512">
    <property type="entry name" value="HisKA"/>
    <property type="match status" value="1"/>
</dbReference>
<proteinExistence type="predicted"/>
<dbReference type="InterPro" id="IPR050351">
    <property type="entry name" value="BphY/WalK/GraS-like"/>
</dbReference>
<dbReference type="EC" id="2.7.13.3" evidence="3"/>
<dbReference type="Gene3D" id="3.30.565.10">
    <property type="entry name" value="Histidine kinase-like ATPase, C-terminal domain"/>
    <property type="match status" value="1"/>
</dbReference>
<dbReference type="AlphaFoldDB" id="A0A7Y9F2H5"/>
<keyword evidence="4" id="KW-0597">Phosphoprotein</keyword>
<dbReference type="GO" id="GO:0000155">
    <property type="term" value="F:phosphorelay sensor kinase activity"/>
    <property type="evidence" value="ECO:0007669"/>
    <property type="project" value="InterPro"/>
</dbReference>
<dbReference type="PANTHER" id="PTHR42878:SF7">
    <property type="entry name" value="SENSOR HISTIDINE KINASE GLRK"/>
    <property type="match status" value="1"/>
</dbReference>
<dbReference type="GO" id="GO:0030295">
    <property type="term" value="F:protein kinase activator activity"/>
    <property type="evidence" value="ECO:0007669"/>
    <property type="project" value="TreeGrafter"/>
</dbReference>
<keyword evidence="8" id="KW-0067">ATP-binding</keyword>
<reference evidence="13 14" key="1">
    <citation type="submission" date="2020-07" db="EMBL/GenBank/DDBJ databases">
        <title>Sequencing the genomes of 1000 actinobacteria strains.</title>
        <authorList>
            <person name="Klenk H.-P."/>
        </authorList>
    </citation>
    <scope>NUCLEOTIDE SEQUENCE [LARGE SCALE GENOMIC DNA]</scope>
    <source>
        <strain evidence="13 14">DSM 18965</strain>
    </source>
</reference>
<feature type="coiled-coil region" evidence="11">
    <location>
        <begin position="165"/>
        <end position="202"/>
    </location>
</feature>
<dbReference type="Proteomes" id="UP000516957">
    <property type="component" value="Unassembled WGS sequence"/>
</dbReference>
<dbReference type="InterPro" id="IPR003594">
    <property type="entry name" value="HATPase_dom"/>
</dbReference>
<dbReference type="PANTHER" id="PTHR42878">
    <property type="entry name" value="TWO-COMPONENT HISTIDINE KINASE"/>
    <property type="match status" value="1"/>
</dbReference>
<keyword evidence="14" id="KW-1185">Reference proteome</keyword>
<evidence type="ECO:0000256" key="5">
    <source>
        <dbReference type="ARBA" id="ARBA00022679"/>
    </source>
</evidence>
<dbReference type="InterPro" id="IPR004358">
    <property type="entry name" value="Sig_transdc_His_kin-like_C"/>
</dbReference>
<evidence type="ECO:0000256" key="10">
    <source>
        <dbReference type="ARBA" id="ARBA00039401"/>
    </source>
</evidence>
<dbReference type="InterPro" id="IPR036097">
    <property type="entry name" value="HisK_dim/P_sf"/>
</dbReference>
<evidence type="ECO:0000313" key="13">
    <source>
        <dbReference type="EMBL" id="NYD58425.1"/>
    </source>
</evidence>
<dbReference type="InterPro" id="IPR005467">
    <property type="entry name" value="His_kinase_dom"/>
</dbReference>
<evidence type="ECO:0000256" key="7">
    <source>
        <dbReference type="ARBA" id="ARBA00022777"/>
    </source>
</evidence>
<evidence type="ECO:0000256" key="1">
    <source>
        <dbReference type="ARBA" id="ARBA00000085"/>
    </source>
</evidence>
<organism evidence="13 14">
    <name type="scientific">Nocardioides marinisabuli</name>
    <dbReference type="NCBI Taxonomy" id="419476"/>
    <lineage>
        <taxon>Bacteria</taxon>
        <taxon>Bacillati</taxon>
        <taxon>Actinomycetota</taxon>
        <taxon>Actinomycetes</taxon>
        <taxon>Propionibacteriales</taxon>
        <taxon>Nocardioidaceae</taxon>
        <taxon>Nocardioides</taxon>
    </lineage>
</organism>
<dbReference type="RefSeq" id="WP_218876334.1">
    <property type="nucleotide sequence ID" value="NZ_CP059163.1"/>
</dbReference>
<dbReference type="EMBL" id="JACCBE010000001">
    <property type="protein sequence ID" value="NYD58425.1"/>
    <property type="molecule type" value="Genomic_DNA"/>
</dbReference>
<name>A0A7Y9F2H5_9ACTN</name>
<evidence type="ECO:0000256" key="4">
    <source>
        <dbReference type="ARBA" id="ARBA00022553"/>
    </source>
</evidence>
<dbReference type="CDD" id="cd00082">
    <property type="entry name" value="HisKA"/>
    <property type="match status" value="1"/>
</dbReference>
<keyword evidence="7 13" id="KW-0418">Kinase</keyword>
<dbReference type="PROSITE" id="PS50109">
    <property type="entry name" value="HIS_KIN"/>
    <property type="match status" value="1"/>
</dbReference>
<evidence type="ECO:0000256" key="9">
    <source>
        <dbReference type="ARBA" id="ARBA00023012"/>
    </source>
</evidence>
<dbReference type="Pfam" id="PF02518">
    <property type="entry name" value="HATPase_c"/>
    <property type="match status" value="1"/>
</dbReference>
<dbReference type="GO" id="GO:0005886">
    <property type="term" value="C:plasma membrane"/>
    <property type="evidence" value="ECO:0007669"/>
    <property type="project" value="UniProtKB-SubCell"/>
</dbReference>
<evidence type="ECO:0000256" key="11">
    <source>
        <dbReference type="SAM" id="Coils"/>
    </source>
</evidence>
<comment type="subcellular location">
    <subcellularLocation>
        <location evidence="2">Cell membrane</location>
    </subcellularLocation>
</comment>
<dbReference type="SUPFAM" id="SSF47384">
    <property type="entry name" value="Homodimeric domain of signal transducing histidine kinase"/>
    <property type="match status" value="1"/>
</dbReference>
<comment type="caution">
    <text evidence="13">The sequence shown here is derived from an EMBL/GenBank/DDBJ whole genome shotgun (WGS) entry which is preliminary data.</text>
</comment>
<dbReference type="PRINTS" id="PR00344">
    <property type="entry name" value="BCTRLSENSOR"/>
</dbReference>
<gene>
    <name evidence="13" type="ORF">BKA08_002663</name>
</gene>
<dbReference type="SMART" id="SM00388">
    <property type="entry name" value="HisKA"/>
    <property type="match status" value="1"/>
</dbReference>
<dbReference type="Pfam" id="PF01590">
    <property type="entry name" value="GAF"/>
    <property type="match status" value="1"/>
</dbReference>
<evidence type="ECO:0000313" key="14">
    <source>
        <dbReference type="Proteomes" id="UP000516957"/>
    </source>
</evidence>
<accession>A0A7Y9F2H5</accession>
<dbReference type="GO" id="GO:0007234">
    <property type="term" value="P:osmosensory signaling via phosphorelay pathway"/>
    <property type="evidence" value="ECO:0007669"/>
    <property type="project" value="TreeGrafter"/>
</dbReference>
<keyword evidence="11" id="KW-0175">Coiled coil</keyword>
<keyword evidence="5" id="KW-0808">Transferase</keyword>
<evidence type="ECO:0000256" key="3">
    <source>
        <dbReference type="ARBA" id="ARBA00012438"/>
    </source>
</evidence>
<comment type="catalytic activity">
    <reaction evidence="1">
        <text>ATP + protein L-histidine = ADP + protein N-phospho-L-histidine.</text>
        <dbReference type="EC" id="2.7.13.3"/>
    </reaction>
</comment>
<protein>
    <recommendedName>
        <fullName evidence="10">Sensor-like histidine kinase SenX3</fullName>
        <ecNumber evidence="3">2.7.13.3</ecNumber>
    </recommendedName>
</protein>
<feature type="domain" description="Histidine kinase" evidence="12">
    <location>
        <begin position="202"/>
        <end position="413"/>
    </location>
</feature>
<dbReference type="GO" id="GO:0005524">
    <property type="term" value="F:ATP binding"/>
    <property type="evidence" value="ECO:0007669"/>
    <property type="project" value="UniProtKB-KW"/>
</dbReference>
<evidence type="ECO:0000256" key="6">
    <source>
        <dbReference type="ARBA" id="ARBA00022741"/>
    </source>
</evidence>
<dbReference type="Gene3D" id="3.30.450.40">
    <property type="match status" value="1"/>
</dbReference>
<evidence type="ECO:0000256" key="8">
    <source>
        <dbReference type="ARBA" id="ARBA00022840"/>
    </source>
</evidence>
<keyword evidence="9" id="KW-0902">Two-component regulatory system</keyword>
<dbReference type="InterPro" id="IPR029016">
    <property type="entry name" value="GAF-like_dom_sf"/>
</dbReference>
<dbReference type="SUPFAM" id="SSF55781">
    <property type="entry name" value="GAF domain-like"/>
    <property type="match status" value="1"/>
</dbReference>
<dbReference type="InterPro" id="IPR003018">
    <property type="entry name" value="GAF"/>
</dbReference>
<dbReference type="GO" id="GO:0000156">
    <property type="term" value="F:phosphorelay response regulator activity"/>
    <property type="evidence" value="ECO:0007669"/>
    <property type="project" value="TreeGrafter"/>
</dbReference>
<dbReference type="Gene3D" id="1.10.287.130">
    <property type="match status" value="1"/>
</dbReference>
<dbReference type="SUPFAM" id="SSF55874">
    <property type="entry name" value="ATPase domain of HSP90 chaperone/DNA topoisomerase II/histidine kinase"/>
    <property type="match status" value="1"/>
</dbReference>